<comment type="caution">
    <text evidence="1">The sequence shown here is derived from an EMBL/GenBank/DDBJ whole genome shotgun (WGS) entry which is preliminary data.</text>
</comment>
<accession>A0A017SVB2</accession>
<dbReference type="AlphaFoldDB" id="A0A017SVB2"/>
<organism evidence="1 2">
    <name type="scientific">Chondromyces apiculatus DSM 436</name>
    <dbReference type="NCBI Taxonomy" id="1192034"/>
    <lineage>
        <taxon>Bacteria</taxon>
        <taxon>Pseudomonadati</taxon>
        <taxon>Myxococcota</taxon>
        <taxon>Polyangia</taxon>
        <taxon>Polyangiales</taxon>
        <taxon>Polyangiaceae</taxon>
        <taxon>Chondromyces</taxon>
    </lineage>
</organism>
<dbReference type="Proteomes" id="UP000019678">
    <property type="component" value="Unassembled WGS sequence"/>
</dbReference>
<reference evidence="1 2" key="1">
    <citation type="submission" date="2013-05" db="EMBL/GenBank/DDBJ databases">
        <title>Genome assembly of Chondromyces apiculatus DSM 436.</title>
        <authorList>
            <person name="Sharma G."/>
            <person name="Khatri I."/>
            <person name="Kaur C."/>
            <person name="Mayilraj S."/>
            <person name="Subramanian S."/>
        </authorList>
    </citation>
    <scope>NUCLEOTIDE SEQUENCE [LARGE SCALE GENOMIC DNA]</scope>
    <source>
        <strain evidence="1 2">DSM 436</strain>
    </source>
</reference>
<gene>
    <name evidence="1" type="ORF">CAP_8926</name>
</gene>
<name>A0A017SVB2_9BACT</name>
<proteinExistence type="predicted"/>
<protein>
    <submittedName>
        <fullName evidence="1">Uncharacterized protein</fullName>
    </submittedName>
</protein>
<keyword evidence="2" id="KW-1185">Reference proteome</keyword>
<evidence type="ECO:0000313" key="1">
    <source>
        <dbReference type="EMBL" id="EYF00909.1"/>
    </source>
</evidence>
<dbReference type="EMBL" id="ASRX01000095">
    <property type="protein sequence ID" value="EYF00909.1"/>
    <property type="molecule type" value="Genomic_DNA"/>
</dbReference>
<sequence>MVRRMSMKPGAVQMWVVIVRASSHRASLLEALGAELEALGPSMRLGEGELGFLVRGDEALAERTRSHPDVLDVFPREPPSSH</sequence>
<evidence type="ECO:0000313" key="2">
    <source>
        <dbReference type="Proteomes" id="UP000019678"/>
    </source>
</evidence>